<sequence length="139" mass="15091">MTRTQSPNESHAQSRNDTHGCGAQFSKPDTKYPQSQDLDGYLLEKNQQQQTSKQQTSKQQSLPRREGSDTSNSKIAGRSQDPMAKWQAAPRREMPWDGVGAVRLGASGKEGGSSKRVVQSRESTSVGAVAGSLEKGRSL</sequence>
<feature type="compositionally biased region" description="Polar residues" evidence="1">
    <location>
        <begin position="116"/>
        <end position="126"/>
    </location>
</feature>
<comment type="caution">
    <text evidence="2">The sequence shown here is derived from an EMBL/GenBank/DDBJ whole genome shotgun (WGS) entry which is preliminary data.</text>
</comment>
<proteinExistence type="predicted"/>
<evidence type="ECO:0000313" key="3">
    <source>
        <dbReference type="Proteomes" id="UP000664521"/>
    </source>
</evidence>
<dbReference type="AlphaFoldDB" id="A0A8H3F498"/>
<feature type="compositionally biased region" description="Low complexity" evidence="1">
    <location>
        <begin position="47"/>
        <end position="61"/>
    </location>
</feature>
<reference evidence="2" key="1">
    <citation type="submission" date="2021-03" db="EMBL/GenBank/DDBJ databases">
        <authorList>
            <person name="Tagirdzhanova G."/>
        </authorList>
    </citation>
    <scope>NUCLEOTIDE SEQUENCE</scope>
</reference>
<gene>
    <name evidence="2" type="ORF">HETSPECPRED_003005</name>
</gene>
<keyword evidence="3" id="KW-1185">Reference proteome</keyword>
<accession>A0A8H3F498</accession>
<dbReference type="Proteomes" id="UP000664521">
    <property type="component" value="Unassembled WGS sequence"/>
</dbReference>
<organism evidence="2 3">
    <name type="scientific">Heterodermia speciosa</name>
    <dbReference type="NCBI Taxonomy" id="116794"/>
    <lineage>
        <taxon>Eukaryota</taxon>
        <taxon>Fungi</taxon>
        <taxon>Dikarya</taxon>
        <taxon>Ascomycota</taxon>
        <taxon>Pezizomycotina</taxon>
        <taxon>Lecanoromycetes</taxon>
        <taxon>OSLEUM clade</taxon>
        <taxon>Lecanoromycetidae</taxon>
        <taxon>Caliciales</taxon>
        <taxon>Physciaceae</taxon>
        <taxon>Heterodermia</taxon>
    </lineage>
</organism>
<feature type="compositionally biased region" description="Polar residues" evidence="1">
    <location>
        <begin position="1"/>
        <end position="11"/>
    </location>
</feature>
<protein>
    <submittedName>
        <fullName evidence="2">Uncharacterized protein</fullName>
    </submittedName>
</protein>
<dbReference type="EMBL" id="CAJPDS010000018">
    <property type="protein sequence ID" value="CAF9916769.1"/>
    <property type="molecule type" value="Genomic_DNA"/>
</dbReference>
<feature type="region of interest" description="Disordered" evidence="1">
    <location>
        <begin position="1"/>
        <end position="139"/>
    </location>
</feature>
<evidence type="ECO:0000313" key="2">
    <source>
        <dbReference type="EMBL" id="CAF9916769.1"/>
    </source>
</evidence>
<evidence type="ECO:0000256" key="1">
    <source>
        <dbReference type="SAM" id="MobiDB-lite"/>
    </source>
</evidence>
<name>A0A8H3F498_9LECA</name>